<comment type="catalytic activity">
    <reaction evidence="1">
        <text>Transfers a segment of a (1-&gt;4)-alpha-D-glucan to a new position in an acceptor, which may be glucose or a (1-&gt;4)-alpha-D-glucan.</text>
        <dbReference type="EC" id="2.4.1.25"/>
    </reaction>
</comment>
<dbReference type="InterPro" id="IPR003385">
    <property type="entry name" value="Glyco_hydro_77"/>
</dbReference>
<evidence type="ECO:0000256" key="10">
    <source>
        <dbReference type="ARBA" id="ARBA00031501"/>
    </source>
</evidence>
<comment type="similarity">
    <text evidence="3">Belongs to the disproportionating enzyme family.</text>
</comment>
<evidence type="ECO:0000256" key="3">
    <source>
        <dbReference type="ARBA" id="ARBA00005684"/>
    </source>
</evidence>
<evidence type="ECO:0000256" key="4">
    <source>
        <dbReference type="ARBA" id="ARBA00012560"/>
    </source>
</evidence>
<evidence type="ECO:0000256" key="6">
    <source>
        <dbReference type="ARBA" id="ARBA00022676"/>
    </source>
</evidence>
<comment type="subcellular location">
    <subcellularLocation>
        <location evidence="2">Cytoplasm</location>
    </subcellularLocation>
</comment>
<accession>A0ABR2KGS0</accession>
<dbReference type="PANTHER" id="PTHR32518">
    <property type="match status" value="1"/>
</dbReference>
<keyword evidence="6" id="KW-0328">Glycosyltransferase</keyword>
<dbReference type="Gene3D" id="3.20.20.80">
    <property type="entry name" value="Glycosidases"/>
    <property type="match status" value="2"/>
</dbReference>
<evidence type="ECO:0000256" key="1">
    <source>
        <dbReference type="ARBA" id="ARBA00000439"/>
    </source>
</evidence>
<evidence type="ECO:0000256" key="5">
    <source>
        <dbReference type="ARBA" id="ARBA00022490"/>
    </source>
</evidence>
<dbReference type="EMBL" id="JAPFFF010000005">
    <property type="protein sequence ID" value="KAK8890026.1"/>
    <property type="molecule type" value="Genomic_DNA"/>
</dbReference>
<dbReference type="PANTHER" id="PTHR32518:SF3">
    <property type="entry name" value="4-ALPHA-GLUCANOTRANSFERASE"/>
    <property type="match status" value="1"/>
</dbReference>
<comment type="caution">
    <text evidence="11">The sequence shown here is derived from an EMBL/GenBank/DDBJ whole genome shotgun (WGS) entry which is preliminary data.</text>
</comment>
<evidence type="ECO:0000256" key="2">
    <source>
        <dbReference type="ARBA" id="ARBA00004496"/>
    </source>
</evidence>
<reference evidence="11 12" key="1">
    <citation type="submission" date="2024-04" db="EMBL/GenBank/DDBJ databases">
        <title>Tritrichomonas musculus Genome.</title>
        <authorList>
            <person name="Alves-Ferreira E."/>
            <person name="Grigg M."/>
            <person name="Lorenzi H."/>
            <person name="Galac M."/>
        </authorList>
    </citation>
    <scope>NUCLEOTIDE SEQUENCE [LARGE SCALE GENOMIC DNA]</scope>
    <source>
        <strain evidence="11 12">EAF2021</strain>
    </source>
</reference>
<dbReference type="SUPFAM" id="SSF51445">
    <property type="entry name" value="(Trans)glycosidases"/>
    <property type="match status" value="1"/>
</dbReference>
<dbReference type="InterPro" id="IPR017853">
    <property type="entry name" value="GH"/>
</dbReference>
<name>A0ABR2KGS0_9EUKA</name>
<dbReference type="EC" id="2.4.1.25" evidence="4"/>
<keyword evidence="7" id="KW-0808">Transferase</keyword>
<proteinExistence type="inferred from homology"/>
<evidence type="ECO:0000256" key="8">
    <source>
        <dbReference type="ARBA" id="ARBA00023277"/>
    </source>
</evidence>
<evidence type="ECO:0000256" key="7">
    <source>
        <dbReference type="ARBA" id="ARBA00022679"/>
    </source>
</evidence>
<evidence type="ECO:0000313" key="11">
    <source>
        <dbReference type="EMBL" id="KAK8890026.1"/>
    </source>
</evidence>
<keyword evidence="12" id="KW-1185">Reference proteome</keyword>
<gene>
    <name evidence="11" type="ORF">M9Y10_034785</name>
</gene>
<evidence type="ECO:0000256" key="9">
    <source>
        <dbReference type="ARBA" id="ARBA00031423"/>
    </source>
</evidence>
<keyword evidence="5" id="KW-0963">Cytoplasm</keyword>
<protein>
    <recommendedName>
        <fullName evidence="4">4-alpha-glucanotransferase</fullName>
        <ecNumber evidence="4">2.4.1.25</ecNumber>
    </recommendedName>
    <alternativeName>
        <fullName evidence="9">Amylomaltase</fullName>
    </alternativeName>
    <alternativeName>
        <fullName evidence="10">Disproportionating enzyme</fullName>
    </alternativeName>
</protein>
<evidence type="ECO:0000313" key="12">
    <source>
        <dbReference type="Proteomes" id="UP001470230"/>
    </source>
</evidence>
<dbReference type="Pfam" id="PF02446">
    <property type="entry name" value="Glyco_hydro_77"/>
    <property type="match status" value="1"/>
</dbReference>
<sequence>MAELYQVLRVDHVLGFFRIWEIPRHTCVRGMLGHYFPSTPLSVDELRSWGLPDIDRYIKPYVRFHILQDKFKGEAQSVADKYFNARHIVENDDYYDFKPEYDNEVKIQASLKDLPEEKRNHYRACLFQLLANVLLIEDPEQKGFYQLRTELKVDHIDETKYGPVEYSSSSWMELNDYQRSQFEKLYLDFVYKRQTWNWVQKANSKLEMLNNSTDMLICAEDLGQLTEGILHALKEHGLLSLRVQRMSKDPSDAFDNVDQFPYLSVCCPSTHDSSSLRGWWEENRPVTEKYWNQILWRHDACPEQCTPEISEMIIKKHLWSKSMWAIFLLQDLTGITPHLAQLQTPEEERINIPSDPEHKWRYRFPYKFEDLENDEEFTSHLYEMVKDSHRI</sequence>
<dbReference type="Proteomes" id="UP001470230">
    <property type="component" value="Unassembled WGS sequence"/>
</dbReference>
<keyword evidence="8" id="KW-0119">Carbohydrate metabolism</keyword>
<organism evidence="11 12">
    <name type="scientific">Tritrichomonas musculus</name>
    <dbReference type="NCBI Taxonomy" id="1915356"/>
    <lineage>
        <taxon>Eukaryota</taxon>
        <taxon>Metamonada</taxon>
        <taxon>Parabasalia</taxon>
        <taxon>Tritrichomonadida</taxon>
        <taxon>Tritrichomonadidae</taxon>
        <taxon>Tritrichomonas</taxon>
    </lineage>
</organism>